<evidence type="ECO:0000313" key="2">
    <source>
        <dbReference type="EMBL" id="CAL6048562.1"/>
    </source>
</evidence>
<dbReference type="EMBL" id="CAXDID020000175">
    <property type="protein sequence ID" value="CAL6048562.1"/>
    <property type="molecule type" value="Genomic_DNA"/>
</dbReference>
<accession>A0AA86PK35</accession>
<evidence type="ECO:0000313" key="1">
    <source>
        <dbReference type="EMBL" id="CAI9941325.1"/>
    </source>
</evidence>
<name>A0AA86PK35_9EUKA</name>
<reference evidence="1" key="1">
    <citation type="submission" date="2023-06" db="EMBL/GenBank/DDBJ databases">
        <authorList>
            <person name="Kurt Z."/>
        </authorList>
    </citation>
    <scope>NUCLEOTIDE SEQUENCE</scope>
</reference>
<evidence type="ECO:0000313" key="3">
    <source>
        <dbReference type="Proteomes" id="UP001642409"/>
    </source>
</evidence>
<organism evidence="1">
    <name type="scientific">Hexamita inflata</name>
    <dbReference type="NCBI Taxonomy" id="28002"/>
    <lineage>
        <taxon>Eukaryota</taxon>
        <taxon>Metamonada</taxon>
        <taxon>Diplomonadida</taxon>
        <taxon>Hexamitidae</taxon>
        <taxon>Hexamitinae</taxon>
        <taxon>Hexamita</taxon>
    </lineage>
</organism>
<dbReference type="Gene3D" id="1.20.120.20">
    <property type="entry name" value="Apolipoprotein"/>
    <property type="match status" value="1"/>
</dbReference>
<keyword evidence="3" id="KW-1185">Reference proteome</keyword>
<sequence length="1659" mass="178499">MNIHFNFINHESQFSSIICKSLVNQRKSLCNHQLTISDQQFLYCQKANALQTTQIKESMHISQQSSHMFIYTDTVQNSQIQVEMDYVNVFAVFGFNKQGQNIQQSTVNVSLRFSVVQAALICLQCDLSVSQSVLVFQASGHVLSGVMLTAKDNLTLAASRVQFRFWSKQASGLVNQIQAKMTNFSLADVNITGFDGVQSADNGYLASLVSVSSPISTTRVLVCMDPMTARVGSLDKLAASSEQLACLSVCDAGTSYAYGLCLDDLRLGKYLEANDTYICVDPFVFNGESCFCKEGFLLDADKCLDVAVQLTNLDSWLAANISDIVGQLSNNADLAAKLSALDQHISGNASALNASIRASYDSVEAHLAQNTTGLDSKIDASAASINSQIQSNTAQLLKVVLNNSTALDQRISDNSSALNARLNLVNASMLDGVKKVYENITAVNATVSQLSANLDAGVASINTKLAALDANLLSNVTAINASILDLKNTTARDIVQINETLLNSTDQLQANILAVNATLLAVNGSLSSSISQVNGSLTAMNATFINNVSMINSTIMYINTLLLGNITQLNIFTNNTLNDIQTNISNTNNYLSKMISDQNKTIDTLMLQIFDAQNQVIDLNQAELDPQFDFSDDFNIDLVCAQQVFTQSFDITTITNSIQTSNFTGAFVFDGVNVNNAFLDVTDNSIQAASFSIFRSQTYFYNLKIQLGAQNLLSGTIVAESGVQMVNKMSIISKTGSTLQVQSAQILNVLSRTSSGTSIRNLLVNLAFASGSAGSVDLIYSASGALNVRNYQVAGSYYSSQSSCLGAFSTVNGQVSLQNVNFNPTALIFGNTSSYLFAVFTQSSLQIQKIVISVGVSANPNIIASISSSAASQFVFGGIVAVSSQSKIDLRASVFKVFSKFDTAFLNYTGQIFGQLTGANIVSVSQTCYQESVQLQAASKVLMGAIGLVEGVFSISKSSFTMSLAGDANIQGFGTVAFISQLNTKSMFSDLTLQVQLGAKTTTYDEQNVSALVGRQLSLNWTVQNIVFNQLILLRGMQIGSISSFCENTLGYIENVQIENSTIASISYINSISGGFIGQVFTSTVNIQYLSMSGVVHNSVGTSMSYTGIGFGYVLSSSIIINQIIINKNNITAFSTSSVSYAGLMAAIVSSQLNVNNVNMISNNLTISGFADVIGGYIIGQYNTSTNVILEDIQIINSQMNGIGLYGANMASLTIGNINTVNVNILQLYIIESLLLVSNDYNSTYVGVVVGKSQYSQIVSEFVQLEQNTLNGTGRLNCYFGGIVGMLNASNLQTGNYRAVQLYLNSSSMYNNISTGGVIGQSNNSIIQLQECTVINSNISSYGREQSMMGGFIGSIIKSNLSFVDIQIANVSITSTSSFTANEVNNGGFVGTVELFSNLLFQNCSALSIQVWCWSNTTSRAVLFIGKIENSTANFTLIELINSNATSKLTNQPRAGGFLGRVYYSTIIATQIYSVNNFVEPIASGDDSYGSGIATSIGNTTFTLQNSRIFNFVVKAQSQTSLVQGSTIFAHTNMSTIQIQDVVVEHPVINVSTSNTKNVYVGLISAELFSPNGYKNILNINNYFVNMVDVNFNGNDIKFGVIDGQNDMNTKYFISNSHSEGWLNIFEIAPKINQPLSNCADFKKYDNGATQQYTSKTGC</sequence>
<reference evidence="2 3" key="2">
    <citation type="submission" date="2024-07" db="EMBL/GenBank/DDBJ databases">
        <authorList>
            <person name="Akdeniz Z."/>
        </authorList>
    </citation>
    <scope>NUCLEOTIDE SEQUENCE [LARGE SCALE GENOMIC DNA]</scope>
</reference>
<proteinExistence type="predicted"/>
<protein>
    <submittedName>
        <fullName evidence="2">Hypothetical_protein</fullName>
    </submittedName>
</protein>
<dbReference type="Proteomes" id="UP001642409">
    <property type="component" value="Unassembled WGS sequence"/>
</dbReference>
<dbReference type="EMBL" id="CATOUU010000688">
    <property type="protein sequence ID" value="CAI9941325.1"/>
    <property type="molecule type" value="Genomic_DNA"/>
</dbReference>
<gene>
    <name evidence="1" type="ORF">HINF_LOCUS28970</name>
    <name evidence="2" type="ORF">HINF_LOCUS42753</name>
</gene>
<comment type="caution">
    <text evidence="1">The sequence shown here is derived from an EMBL/GenBank/DDBJ whole genome shotgun (WGS) entry which is preliminary data.</text>
</comment>